<comment type="caution">
    <text evidence="6">The sequence shown here is derived from an EMBL/GenBank/DDBJ whole genome shotgun (WGS) entry which is preliminary data.</text>
</comment>
<feature type="compositionally biased region" description="Low complexity" evidence="4">
    <location>
        <begin position="80"/>
        <end position="97"/>
    </location>
</feature>
<dbReference type="SUPFAM" id="SSF51445">
    <property type="entry name" value="(Trans)glycosidases"/>
    <property type="match status" value="1"/>
</dbReference>
<organism evidence="6 7">
    <name type="scientific">Pseudosporangium ferrugineum</name>
    <dbReference type="NCBI Taxonomy" id="439699"/>
    <lineage>
        <taxon>Bacteria</taxon>
        <taxon>Bacillati</taxon>
        <taxon>Actinomycetota</taxon>
        <taxon>Actinomycetes</taxon>
        <taxon>Micromonosporales</taxon>
        <taxon>Micromonosporaceae</taxon>
        <taxon>Pseudosporangium</taxon>
    </lineage>
</organism>
<keyword evidence="2 3" id="KW-0326">Glycosidase</keyword>
<name>A0A2T0S3U3_9ACTN</name>
<comment type="similarity">
    <text evidence="3">Belongs to the glycosyl hydrolase 26 family.</text>
</comment>
<dbReference type="InterPro" id="IPR017853">
    <property type="entry name" value="GH"/>
</dbReference>
<evidence type="ECO:0000256" key="2">
    <source>
        <dbReference type="ARBA" id="ARBA00023295"/>
    </source>
</evidence>
<feature type="region of interest" description="Disordered" evidence="4">
    <location>
        <begin position="52"/>
        <end position="113"/>
    </location>
</feature>
<evidence type="ECO:0000256" key="4">
    <source>
        <dbReference type="SAM" id="MobiDB-lite"/>
    </source>
</evidence>
<dbReference type="InterPro" id="IPR022790">
    <property type="entry name" value="GH26_dom"/>
</dbReference>
<dbReference type="AlphaFoldDB" id="A0A2T0S3U3"/>
<keyword evidence="7" id="KW-1185">Reference proteome</keyword>
<feature type="active site" description="Nucleophile" evidence="3">
    <location>
        <position position="351"/>
    </location>
</feature>
<dbReference type="Proteomes" id="UP000239209">
    <property type="component" value="Unassembled WGS sequence"/>
</dbReference>
<protein>
    <submittedName>
        <fullName evidence="6">Glycosyl hydrolase family 26</fullName>
    </submittedName>
</protein>
<sequence length="428" mass="47437">MRRRPRRILFLHLTAITAVFSISAVATLSWAWTGGVDQLGLPYGPDPVLVPGPAATSLPGAPRDLPSPAEPGVPLRTGEPAASTAARPSTAGPAASGKGRTEPGAPAPAGSCRTGKKLVPTCGVLWGVAPGAFTDARGRRALVAFEEKTGRHQDIYHAYHRGNGQLFPTKEEIAIARERGKERLLFLNWKPRGASWAKIAKGDRATDKFLDKLAAHINEDFPEQFFFTVHHEAEDNIREKAGSGYTARDYAAMYRYVVRRLRAHGVDNLVTVLVHMAYVPHTSKKWFGDMYPGNDVVDWIGFDTYAYSDPGYGHGDFAELLNRQSSARPNWPGFYNWATAEHPDKPLMVAEWGVWSSKRNPRHKAEFYREVGRQIRKFPRIRAMVHFDTPHNQEGRESSVDATPESLAAYRRLGRLPVFQVEVAPALP</sequence>
<dbReference type="RefSeq" id="WP_245908353.1">
    <property type="nucleotide sequence ID" value="NZ_PVZG01000009.1"/>
</dbReference>
<accession>A0A2T0S3U3</accession>
<feature type="domain" description="GH26" evidence="5">
    <location>
        <begin position="105"/>
        <end position="410"/>
    </location>
</feature>
<evidence type="ECO:0000313" key="6">
    <source>
        <dbReference type="EMBL" id="PRY28105.1"/>
    </source>
</evidence>
<feature type="active site" description="Proton donor" evidence="3">
    <location>
        <position position="232"/>
    </location>
</feature>
<proteinExistence type="inferred from homology"/>
<evidence type="ECO:0000259" key="5">
    <source>
        <dbReference type="PROSITE" id="PS51764"/>
    </source>
</evidence>
<dbReference type="Gene3D" id="3.20.20.80">
    <property type="entry name" value="Glycosidases"/>
    <property type="match status" value="1"/>
</dbReference>
<dbReference type="EMBL" id="PVZG01000009">
    <property type="protein sequence ID" value="PRY28105.1"/>
    <property type="molecule type" value="Genomic_DNA"/>
</dbReference>
<evidence type="ECO:0000256" key="3">
    <source>
        <dbReference type="PROSITE-ProRule" id="PRU01100"/>
    </source>
</evidence>
<gene>
    <name evidence="6" type="ORF">CLV70_109262</name>
</gene>
<dbReference type="PROSITE" id="PS51764">
    <property type="entry name" value="GH26"/>
    <property type="match status" value="1"/>
</dbReference>
<dbReference type="Pfam" id="PF02156">
    <property type="entry name" value="Glyco_hydro_26"/>
    <property type="match status" value="1"/>
</dbReference>
<keyword evidence="1 3" id="KW-0378">Hydrolase</keyword>
<evidence type="ECO:0000256" key="1">
    <source>
        <dbReference type="ARBA" id="ARBA00022801"/>
    </source>
</evidence>
<dbReference type="GO" id="GO:0004553">
    <property type="term" value="F:hydrolase activity, hydrolyzing O-glycosyl compounds"/>
    <property type="evidence" value="ECO:0007669"/>
    <property type="project" value="InterPro"/>
</dbReference>
<reference evidence="6 7" key="1">
    <citation type="submission" date="2018-03" db="EMBL/GenBank/DDBJ databases">
        <title>Genomic Encyclopedia of Archaeal and Bacterial Type Strains, Phase II (KMG-II): from individual species to whole genera.</title>
        <authorList>
            <person name="Goeker M."/>
        </authorList>
    </citation>
    <scope>NUCLEOTIDE SEQUENCE [LARGE SCALE GENOMIC DNA]</scope>
    <source>
        <strain evidence="6 7">DSM 45348</strain>
    </source>
</reference>
<evidence type="ECO:0000313" key="7">
    <source>
        <dbReference type="Proteomes" id="UP000239209"/>
    </source>
</evidence>